<gene>
    <name evidence="2" type="primary">LOC112288057</name>
    <name evidence="1" type="ORF">PHYPA_014081</name>
</gene>
<dbReference type="GeneID" id="112288057"/>
<accession>A0A2K1JZL2</accession>
<dbReference type="KEGG" id="ppp:112288057"/>
<protein>
    <recommendedName>
        <fullName evidence="4">Metallothionein</fullName>
    </recommendedName>
</protein>
<dbReference type="OMA" id="TCAKEGG"/>
<dbReference type="AlphaFoldDB" id="A0A2K1JZL2"/>
<evidence type="ECO:0000313" key="3">
    <source>
        <dbReference type="Proteomes" id="UP000006727"/>
    </source>
</evidence>
<keyword evidence="3" id="KW-1185">Reference proteome</keyword>
<dbReference type="Gramene" id="Pp3c10_18860V3.3">
    <property type="protein sequence ID" value="Pp3c10_18860V3.3"/>
    <property type="gene ID" value="Pp3c10_18860"/>
</dbReference>
<dbReference type="RefSeq" id="XP_024387614.1">
    <property type="nucleotide sequence ID" value="XM_024531846.2"/>
</dbReference>
<reference evidence="1 3" key="1">
    <citation type="journal article" date="2008" name="Science">
        <title>The Physcomitrella genome reveals evolutionary insights into the conquest of land by plants.</title>
        <authorList>
            <person name="Rensing S."/>
            <person name="Lang D."/>
            <person name="Zimmer A."/>
            <person name="Terry A."/>
            <person name="Salamov A."/>
            <person name="Shapiro H."/>
            <person name="Nishiyama T."/>
            <person name="Perroud P.-F."/>
            <person name="Lindquist E."/>
            <person name="Kamisugi Y."/>
            <person name="Tanahashi T."/>
            <person name="Sakakibara K."/>
            <person name="Fujita T."/>
            <person name="Oishi K."/>
            <person name="Shin-I T."/>
            <person name="Kuroki Y."/>
            <person name="Toyoda A."/>
            <person name="Suzuki Y."/>
            <person name="Hashimoto A."/>
            <person name="Yamaguchi K."/>
            <person name="Sugano A."/>
            <person name="Kohara Y."/>
            <person name="Fujiyama A."/>
            <person name="Anterola A."/>
            <person name="Aoki S."/>
            <person name="Ashton N."/>
            <person name="Barbazuk W.B."/>
            <person name="Barker E."/>
            <person name="Bennetzen J."/>
            <person name="Bezanilla M."/>
            <person name="Blankenship R."/>
            <person name="Cho S.H."/>
            <person name="Dutcher S."/>
            <person name="Estelle M."/>
            <person name="Fawcett J.A."/>
            <person name="Gundlach H."/>
            <person name="Hanada K."/>
            <person name="Heyl A."/>
            <person name="Hicks K.A."/>
            <person name="Hugh J."/>
            <person name="Lohr M."/>
            <person name="Mayer K."/>
            <person name="Melkozernov A."/>
            <person name="Murata T."/>
            <person name="Nelson D."/>
            <person name="Pils B."/>
            <person name="Prigge M."/>
            <person name="Reiss B."/>
            <person name="Renner T."/>
            <person name="Rombauts S."/>
            <person name="Rushton P."/>
            <person name="Sanderfoot A."/>
            <person name="Schween G."/>
            <person name="Shiu S.-H."/>
            <person name="Stueber K."/>
            <person name="Theodoulou F.L."/>
            <person name="Tu H."/>
            <person name="Van de Peer Y."/>
            <person name="Verrier P.J."/>
            <person name="Waters E."/>
            <person name="Wood A."/>
            <person name="Yang L."/>
            <person name="Cove D."/>
            <person name="Cuming A."/>
            <person name="Hasebe M."/>
            <person name="Lucas S."/>
            <person name="Mishler D.B."/>
            <person name="Reski R."/>
            <person name="Grigoriev I."/>
            <person name="Quatrano R.S."/>
            <person name="Boore J.L."/>
        </authorList>
    </citation>
    <scope>NUCLEOTIDE SEQUENCE [LARGE SCALE GENOMIC DNA]</scope>
    <source>
        <strain evidence="2 3">cv. Gransden 2004</strain>
    </source>
</reference>
<proteinExistence type="predicted"/>
<dbReference type="Gramene" id="Pp3c10_18860V3.1">
    <property type="protein sequence ID" value="Pp3c10_18860V3.1"/>
    <property type="gene ID" value="Pp3c10_18860"/>
</dbReference>
<evidence type="ECO:0000313" key="2">
    <source>
        <dbReference type="EnsemblPlants" id="Pp3c10_18860V3.1"/>
    </source>
</evidence>
<dbReference type="EnsemblPlants" id="Pp3c10_18860V3.3">
    <property type="protein sequence ID" value="Pp3c10_18860V3.3"/>
    <property type="gene ID" value="Pp3c10_18860"/>
</dbReference>
<dbReference type="PaxDb" id="3218-PP1S67_22V6.1"/>
<dbReference type="Proteomes" id="UP000006727">
    <property type="component" value="Chromosome 10"/>
</dbReference>
<sequence>MSCGGCGCCPKCGCRATCTCNQNIWSLESRDDMRYAGLKPVVDDYEGQYNFNGDSQYFSPQSCYNSVAGENKCGNCDCAGTCAKEGGCNGGCGADCGCAN</sequence>
<reference evidence="2" key="3">
    <citation type="submission" date="2020-12" db="UniProtKB">
        <authorList>
            <consortium name="EnsemblPlants"/>
        </authorList>
    </citation>
    <scope>IDENTIFICATION</scope>
</reference>
<dbReference type="RefSeq" id="XP_024387615.1">
    <property type="nucleotide sequence ID" value="XM_024531847.2"/>
</dbReference>
<dbReference type="EMBL" id="ABEU02000010">
    <property type="protein sequence ID" value="PNR46961.1"/>
    <property type="molecule type" value="Genomic_DNA"/>
</dbReference>
<dbReference type="EnsemblPlants" id="Pp3c10_18860V3.1">
    <property type="protein sequence ID" value="Pp3c10_18860V3.1"/>
    <property type="gene ID" value="Pp3c10_18860"/>
</dbReference>
<reference evidence="1 3" key="2">
    <citation type="journal article" date="2018" name="Plant J.">
        <title>The Physcomitrella patens chromosome-scale assembly reveals moss genome structure and evolution.</title>
        <authorList>
            <person name="Lang D."/>
            <person name="Ullrich K.K."/>
            <person name="Murat F."/>
            <person name="Fuchs J."/>
            <person name="Jenkins J."/>
            <person name="Haas F.B."/>
            <person name="Piednoel M."/>
            <person name="Gundlach H."/>
            <person name="Van Bel M."/>
            <person name="Meyberg R."/>
            <person name="Vives C."/>
            <person name="Morata J."/>
            <person name="Symeonidi A."/>
            <person name="Hiss M."/>
            <person name="Muchero W."/>
            <person name="Kamisugi Y."/>
            <person name="Saleh O."/>
            <person name="Blanc G."/>
            <person name="Decker E.L."/>
            <person name="van Gessel N."/>
            <person name="Grimwood J."/>
            <person name="Hayes R.D."/>
            <person name="Graham S.W."/>
            <person name="Gunter L.E."/>
            <person name="McDaniel S.F."/>
            <person name="Hoernstein S.N.W."/>
            <person name="Larsson A."/>
            <person name="Li F.W."/>
            <person name="Perroud P.F."/>
            <person name="Phillips J."/>
            <person name="Ranjan P."/>
            <person name="Rokshar D.S."/>
            <person name="Rothfels C.J."/>
            <person name="Schneider L."/>
            <person name="Shu S."/>
            <person name="Stevenson D.W."/>
            <person name="Thummler F."/>
            <person name="Tillich M."/>
            <person name="Villarreal Aguilar J.C."/>
            <person name="Widiez T."/>
            <person name="Wong G.K."/>
            <person name="Wymore A."/>
            <person name="Zhang Y."/>
            <person name="Zimmer A.D."/>
            <person name="Quatrano R.S."/>
            <person name="Mayer K.F.X."/>
            <person name="Goodstein D."/>
            <person name="Casacuberta J.M."/>
            <person name="Vandepoele K."/>
            <person name="Reski R."/>
            <person name="Cuming A.C."/>
            <person name="Tuskan G.A."/>
            <person name="Maumus F."/>
            <person name="Salse J."/>
            <person name="Schmutz J."/>
            <person name="Rensing S.A."/>
        </authorList>
    </citation>
    <scope>NUCLEOTIDE SEQUENCE [LARGE SCALE GENOMIC DNA]</scope>
    <source>
        <strain evidence="2 3">cv. Gransden 2004</strain>
    </source>
</reference>
<dbReference type="EnsemblPlants" id="Pp3c10_18860V3.2">
    <property type="protein sequence ID" value="Pp3c10_18860V3.2"/>
    <property type="gene ID" value="Pp3c10_18860"/>
</dbReference>
<evidence type="ECO:0000313" key="1">
    <source>
        <dbReference type="EMBL" id="PNR46961.1"/>
    </source>
</evidence>
<evidence type="ECO:0008006" key="4">
    <source>
        <dbReference type="Google" id="ProtNLM"/>
    </source>
</evidence>
<name>A0A2K1JZL2_PHYPA</name>
<organism evidence="1">
    <name type="scientific">Physcomitrium patens</name>
    <name type="common">Spreading-leaved earth moss</name>
    <name type="synonym">Physcomitrella patens</name>
    <dbReference type="NCBI Taxonomy" id="3218"/>
    <lineage>
        <taxon>Eukaryota</taxon>
        <taxon>Viridiplantae</taxon>
        <taxon>Streptophyta</taxon>
        <taxon>Embryophyta</taxon>
        <taxon>Bryophyta</taxon>
        <taxon>Bryophytina</taxon>
        <taxon>Bryopsida</taxon>
        <taxon>Funariidae</taxon>
        <taxon>Funariales</taxon>
        <taxon>Funariaceae</taxon>
        <taxon>Physcomitrium</taxon>
    </lineage>
</organism>
<dbReference type="Gramene" id="Pp3c10_18860V3.2">
    <property type="protein sequence ID" value="Pp3c10_18860V3.2"/>
    <property type="gene ID" value="Pp3c10_18860"/>
</dbReference>